<proteinExistence type="predicted"/>
<accession>F0WAF8</accession>
<dbReference type="EMBL" id="FR824090">
    <property type="protein sequence ID" value="CCA18129.1"/>
    <property type="molecule type" value="Genomic_DNA"/>
</dbReference>
<dbReference type="HOGENOM" id="CLU_2594780_0_0_1"/>
<sequence length="80" mass="9366">MVDEMLNQDNYFTWKFKSRMKLMKKGLLDHIDGVNALYDENVALWKVNDSTAFAIVASSITQTFNQWCEEQIRPPKCGKY</sequence>
<gene>
    <name evidence="1" type="primary">AlNc14C45G3685</name>
    <name evidence="1" type="ORF">ALNC14_042720</name>
</gene>
<reference evidence="1" key="1">
    <citation type="journal article" date="2011" name="PLoS Biol.">
        <title>Gene gain and loss during evolution of obligate parasitism in the white rust pathogen of Arabidopsis thaliana.</title>
        <authorList>
            <person name="Kemen E."/>
            <person name="Gardiner A."/>
            <person name="Schultz-Larsen T."/>
            <person name="Kemen A.C."/>
            <person name="Balmuth A.L."/>
            <person name="Robert-Seilaniantz A."/>
            <person name="Bailey K."/>
            <person name="Holub E."/>
            <person name="Studholme D.J."/>
            <person name="Maclean D."/>
            <person name="Jones J.D."/>
        </authorList>
    </citation>
    <scope>NUCLEOTIDE SEQUENCE</scope>
</reference>
<name>F0WAF8_9STRA</name>
<reference evidence="1" key="2">
    <citation type="submission" date="2011-02" db="EMBL/GenBank/DDBJ databases">
        <authorList>
            <person name="MacLean D."/>
        </authorList>
    </citation>
    <scope>NUCLEOTIDE SEQUENCE</scope>
</reference>
<evidence type="ECO:0000313" key="1">
    <source>
        <dbReference type="EMBL" id="CCA18129.1"/>
    </source>
</evidence>
<dbReference type="AlphaFoldDB" id="F0WAF8"/>
<organism evidence="1">
    <name type="scientific">Albugo laibachii Nc14</name>
    <dbReference type="NCBI Taxonomy" id="890382"/>
    <lineage>
        <taxon>Eukaryota</taxon>
        <taxon>Sar</taxon>
        <taxon>Stramenopiles</taxon>
        <taxon>Oomycota</taxon>
        <taxon>Peronosporomycetes</taxon>
        <taxon>Albuginales</taxon>
        <taxon>Albuginaceae</taxon>
        <taxon>Albugo</taxon>
    </lineage>
</organism>
<protein>
    <submittedName>
        <fullName evidence="1">AlNc14C45G3685 protein</fullName>
    </submittedName>
</protein>